<sequence length="58" mass="6395">MTDRIVAIGLLTQHDLDLLGSGFDRAFALEEDDAFADLVARLDQIPAVHVPDDKHEHA</sequence>
<protein>
    <submittedName>
        <fullName evidence="1">Uncharacterized protein</fullName>
    </submittedName>
</protein>
<evidence type="ECO:0000313" key="2">
    <source>
        <dbReference type="Proteomes" id="UP001597283"/>
    </source>
</evidence>
<name>A0ABW4NJI7_9SPHN</name>
<organism evidence="1 2">
    <name type="scientific">Sphingomonas floccifaciens</name>
    <dbReference type="NCBI Taxonomy" id="1844115"/>
    <lineage>
        <taxon>Bacteria</taxon>
        <taxon>Pseudomonadati</taxon>
        <taxon>Pseudomonadota</taxon>
        <taxon>Alphaproteobacteria</taxon>
        <taxon>Sphingomonadales</taxon>
        <taxon>Sphingomonadaceae</taxon>
        <taxon>Sphingomonas</taxon>
    </lineage>
</organism>
<accession>A0ABW4NJI7</accession>
<gene>
    <name evidence="1" type="ORF">ACFSC3_19440</name>
</gene>
<comment type="caution">
    <text evidence="1">The sequence shown here is derived from an EMBL/GenBank/DDBJ whole genome shotgun (WGS) entry which is preliminary data.</text>
</comment>
<dbReference type="Proteomes" id="UP001597283">
    <property type="component" value="Unassembled WGS sequence"/>
</dbReference>
<evidence type="ECO:0000313" key="1">
    <source>
        <dbReference type="EMBL" id="MFD1789734.1"/>
    </source>
</evidence>
<reference evidence="2" key="1">
    <citation type="journal article" date="2019" name="Int. J. Syst. Evol. Microbiol.">
        <title>The Global Catalogue of Microorganisms (GCM) 10K type strain sequencing project: providing services to taxonomists for standard genome sequencing and annotation.</title>
        <authorList>
            <consortium name="The Broad Institute Genomics Platform"/>
            <consortium name="The Broad Institute Genome Sequencing Center for Infectious Disease"/>
            <person name="Wu L."/>
            <person name="Ma J."/>
        </authorList>
    </citation>
    <scope>NUCLEOTIDE SEQUENCE [LARGE SCALE GENOMIC DNA]</scope>
    <source>
        <strain evidence="2">Q85</strain>
    </source>
</reference>
<proteinExistence type="predicted"/>
<dbReference type="RefSeq" id="WP_380941925.1">
    <property type="nucleotide sequence ID" value="NZ_JBHUFC010000025.1"/>
</dbReference>
<keyword evidence="2" id="KW-1185">Reference proteome</keyword>
<dbReference type="EMBL" id="JBHUFC010000025">
    <property type="protein sequence ID" value="MFD1789734.1"/>
    <property type="molecule type" value="Genomic_DNA"/>
</dbReference>